<dbReference type="Proteomes" id="UP000663879">
    <property type="component" value="Unassembled WGS sequence"/>
</dbReference>
<reference evidence="1" key="1">
    <citation type="submission" date="2021-02" db="EMBL/GenBank/DDBJ databases">
        <authorList>
            <person name="Nowell W R."/>
        </authorList>
    </citation>
    <scope>NUCLEOTIDE SEQUENCE</scope>
    <source>
        <strain evidence="1">Ploen Becks lab</strain>
    </source>
</reference>
<dbReference type="AlphaFoldDB" id="A0A813Q415"/>
<evidence type="ECO:0000313" key="1">
    <source>
        <dbReference type="EMBL" id="CAF0761665.1"/>
    </source>
</evidence>
<sequence length="115" mass="13470">MFFQSIYCLLVFPNILVYGYYVTEAFFSKQNQEKIYVDLEINHVIKDNDLFPNTFKIRHYNEKNGWGTASLVNDGSNQLKIIGRIFIENTTSHFVILPFHHSSKNKHSRSNSISH</sequence>
<gene>
    <name evidence="1" type="ORF">OXX778_LOCUS4464</name>
</gene>
<accession>A0A813Q415</accession>
<organism evidence="1 2">
    <name type="scientific">Brachionus calyciflorus</name>
    <dbReference type="NCBI Taxonomy" id="104777"/>
    <lineage>
        <taxon>Eukaryota</taxon>
        <taxon>Metazoa</taxon>
        <taxon>Spiralia</taxon>
        <taxon>Gnathifera</taxon>
        <taxon>Rotifera</taxon>
        <taxon>Eurotatoria</taxon>
        <taxon>Monogononta</taxon>
        <taxon>Pseudotrocha</taxon>
        <taxon>Ploima</taxon>
        <taxon>Brachionidae</taxon>
        <taxon>Brachionus</taxon>
    </lineage>
</organism>
<dbReference type="EMBL" id="CAJNOC010000439">
    <property type="protein sequence ID" value="CAF0761665.1"/>
    <property type="molecule type" value="Genomic_DNA"/>
</dbReference>
<keyword evidence="2" id="KW-1185">Reference proteome</keyword>
<protein>
    <submittedName>
        <fullName evidence="1">Uncharacterized protein</fullName>
    </submittedName>
</protein>
<evidence type="ECO:0000313" key="2">
    <source>
        <dbReference type="Proteomes" id="UP000663879"/>
    </source>
</evidence>
<name>A0A813Q415_9BILA</name>
<proteinExistence type="predicted"/>
<feature type="non-terminal residue" evidence="1">
    <location>
        <position position="1"/>
    </location>
</feature>
<comment type="caution">
    <text evidence="1">The sequence shown here is derived from an EMBL/GenBank/DDBJ whole genome shotgun (WGS) entry which is preliminary data.</text>
</comment>